<dbReference type="SMART" id="SM01332">
    <property type="entry name" value="Cyclin_C"/>
    <property type="match status" value="1"/>
</dbReference>
<dbReference type="Pfam" id="PF02984">
    <property type="entry name" value="Cyclin_C"/>
    <property type="match status" value="1"/>
</dbReference>
<dbReference type="Pfam" id="PF00134">
    <property type="entry name" value="Cyclin_N"/>
    <property type="match status" value="1"/>
</dbReference>
<gene>
    <name evidence="3" type="ORF">TTAC_LOCUS2720</name>
</gene>
<evidence type="ECO:0000256" key="1">
    <source>
        <dbReference type="ARBA" id="ARBA00023127"/>
    </source>
</evidence>
<dbReference type="InterPro" id="IPR036915">
    <property type="entry name" value="Cyclin-like_sf"/>
</dbReference>
<keyword evidence="1" id="KW-0195">Cyclin</keyword>
<dbReference type="SUPFAM" id="SSF47954">
    <property type="entry name" value="Cyclin-like"/>
    <property type="match status" value="1"/>
</dbReference>
<dbReference type="Proteomes" id="UP000274429">
    <property type="component" value="Unassembled WGS sequence"/>
</dbReference>
<name>A0A0R3WPP5_HYDTA</name>
<keyword evidence="4" id="KW-1185">Reference proteome</keyword>
<dbReference type="EMBL" id="UYWX01001428">
    <property type="protein sequence ID" value="VDM20979.1"/>
    <property type="molecule type" value="Genomic_DNA"/>
</dbReference>
<protein>
    <submittedName>
        <fullName evidence="5">Cyclin_C domain-containing protein</fullName>
    </submittedName>
</protein>
<dbReference type="STRING" id="6205.A0A0R3WPP5"/>
<reference evidence="3 4" key="2">
    <citation type="submission" date="2018-11" db="EMBL/GenBank/DDBJ databases">
        <authorList>
            <consortium name="Pathogen Informatics"/>
        </authorList>
    </citation>
    <scope>NUCLEOTIDE SEQUENCE [LARGE SCALE GENOMIC DNA]</scope>
</reference>
<evidence type="ECO:0000313" key="4">
    <source>
        <dbReference type="Proteomes" id="UP000274429"/>
    </source>
</evidence>
<evidence type="ECO:0000259" key="2">
    <source>
        <dbReference type="SMART" id="SM01332"/>
    </source>
</evidence>
<reference evidence="5" key="1">
    <citation type="submission" date="2017-02" db="UniProtKB">
        <authorList>
            <consortium name="WormBaseParasite"/>
        </authorList>
    </citation>
    <scope>IDENTIFICATION</scope>
</reference>
<dbReference type="WBParaSite" id="TTAC_0000273501-mRNA-1">
    <property type="protein sequence ID" value="TTAC_0000273501-mRNA-1"/>
    <property type="gene ID" value="TTAC_0000273501"/>
</dbReference>
<evidence type="ECO:0000313" key="3">
    <source>
        <dbReference type="EMBL" id="VDM20979.1"/>
    </source>
</evidence>
<dbReference type="OrthoDB" id="5590282at2759"/>
<dbReference type="InterPro" id="IPR006671">
    <property type="entry name" value="Cyclin_N"/>
</dbReference>
<sequence>MDKDDENVKHFNPNGLLRTGICFGFRQIVIGTLLRVQFPSNASNEALHLAVTYADRFIWTQETNPLGYGSMAHGALWLAVKVLTPETPVTCPLMEAMTSGYLTVEEIEEWAEYLRLNLGPDLHYPTPHSYLDKFLKESCDLPAYHIKLIIRVCHYLLDLGLMEHDLGRRPAYLRCAGMIYFLRRLLRFTGHVLGGSPSQHEYTALSYWPLELERCSGCKEDENLKEVASTYGRLLEETKKYQQQCAQSPLVFMPIVEKYLDRVYGGVAAHPLVTDFELEKVMCPNEEE</sequence>
<organism evidence="5">
    <name type="scientific">Hydatigena taeniaeformis</name>
    <name type="common">Feline tapeworm</name>
    <name type="synonym">Taenia taeniaeformis</name>
    <dbReference type="NCBI Taxonomy" id="6205"/>
    <lineage>
        <taxon>Eukaryota</taxon>
        <taxon>Metazoa</taxon>
        <taxon>Spiralia</taxon>
        <taxon>Lophotrochozoa</taxon>
        <taxon>Platyhelminthes</taxon>
        <taxon>Cestoda</taxon>
        <taxon>Eucestoda</taxon>
        <taxon>Cyclophyllidea</taxon>
        <taxon>Taeniidae</taxon>
        <taxon>Hydatigera</taxon>
    </lineage>
</organism>
<feature type="domain" description="Cyclin C-terminal" evidence="2">
    <location>
        <begin position="125"/>
        <end position="273"/>
    </location>
</feature>
<dbReference type="Gene3D" id="1.10.472.10">
    <property type="entry name" value="Cyclin-like"/>
    <property type="match status" value="2"/>
</dbReference>
<accession>A0A0R3WPP5</accession>
<proteinExistence type="predicted"/>
<dbReference type="InterPro" id="IPR004367">
    <property type="entry name" value="Cyclin_C-dom"/>
</dbReference>
<evidence type="ECO:0000313" key="5">
    <source>
        <dbReference type="WBParaSite" id="TTAC_0000273501-mRNA-1"/>
    </source>
</evidence>
<dbReference type="AlphaFoldDB" id="A0A0R3WPP5"/>